<feature type="compositionally biased region" description="Low complexity" evidence="1">
    <location>
        <begin position="65"/>
        <end position="77"/>
    </location>
</feature>
<evidence type="ECO:0000256" key="2">
    <source>
        <dbReference type="SAM" id="SignalP"/>
    </source>
</evidence>
<dbReference type="RefSeq" id="WP_121484383.1">
    <property type="nucleotide sequence ID" value="NZ_QQXL01000002.1"/>
</dbReference>
<feature type="compositionally biased region" description="Polar residues" evidence="1">
    <location>
        <begin position="36"/>
        <end position="49"/>
    </location>
</feature>
<feature type="region of interest" description="Disordered" evidence="1">
    <location>
        <begin position="35"/>
        <end position="96"/>
    </location>
</feature>
<sequence length="219" mass="21905">MSLNSRPSLRRGLAVVAPLALVALGLTACNPDHITSMDSPTPSGSNLASTYAPAPHSSESEHASESASESGHASESGQPSESAGGHAAETSDSAADASILKSKSSVTYSVDSIEIKGKPVQAGTFRGLSVMGDPATPEGTQLTTIGLCSGAVFTVTGKADKLTVELPEGTTTSKCGTSAGAVAAGQIHQAFTGKVTESTEGNKTTLKTADATLTLTATR</sequence>
<evidence type="ECO:0000256" key="1">
    <source>
        <dbReference type="SAM" id="MobiDB-lite"/>
    </source>
</evidence>
<feature type="signal peptide" evidence="2">
    <location>
        <begin position="1"/>
        <end position="28"/>
    </location>
</feature>
<name>A0A496PKW3_9MICC</name>
<proteinExistence type="predicted"/>
<dbReference type="Proteomes" id="UP000273119">
    <property type="component" value="Unassembled WGS sequence"/>
</dbReference>
<accession>A0A496PKW3</accession>
<protein>
    <recommendedName>
        <fullName evidence="5">META domain-containing protein</fullName>
    </recommendedName>
</protein>
<reference evidence="3 4" key="1">
    <citation type="submission" date="2018-07" db="EMBL/GenBank/DDBJ databases">
        <title>Arthrobacter sp. nov., isolated from raw cow's milk with high bacterial count.</title>
        <authorList>
            <person name="Hahne J."/>
            <person name="Isele D."/>
            <person name="Lipski A."/>
        </authorList>
    </citation>
    <scope>NUCLEOTIDE SEQUENCE [LARGE SCALE GENOMIC DNA]</scope>
    <source>
        <strain evidence="3 4">JZ R-183</strain>
    </source>
</reference>
<keyword evidence="2" id="KW-0732">Signal</keyword>
<evidence type="ECO:0000313" key="3">
    <source>
        <dbReference type="EMBL" id="RKW71047.1"/>
    </source>
</evidence>
<evidence type="ECO:0000313" key="4">
    <source>
        <dbReference type="Proteomes" id="UP000273119"/>
    </source>
</evidence>
<comment type="caution">
    <text evidence="3">The sequence shown here is derived from an EMBL/GenBank/DDBJ whole genome shotgun (WGS) entry which is preliminary data.</text>
</comment>
<gene>
    <name evidence="3" type="ORF">DWQ67_04425</name>
</gene>
<evidence type="ECO:0008006" key="5">
    <source>
        <dbReference type="Google" id="ProtNLM"/>
    </source>
</evidence>
<feature type="chain" id="PRO_5019846771" description="META domain-containing protein" evidence="2">
    <location>
        <begin position="29"/>
        <end position="219"/>
    </location>
</feature>
<organism evidence="3 4">
    <name type="scientific">Galactobacter caseinivorans</name>
    <dbReference type="NCBI Taxonomy" id="2676123"/>
    <lineage>
        <taxon>Bacteria</taxon>
        <taxon>Bacillati</taxon>
        <taxon>Actinomycetota</taxon>
        <taxon>Actinomycetes</taxon>
        <taxon>Micrococcales</taxon>
        <taxon>Micrococcaceae</taxon>
        <taxon>Galactobacter</taxon>
    </lineage>
</organism>
<dbReference type="PROSITE" id="PS51257">
    <property type="entry name" value="PROKAR_LIPOPROTEIN"/>
    <property type="match status" value="1"/>
</dbReference>
<keyword evidence="4" id="KW-1185">Reference proteome</keyword>
<dbReference type="AlphaFoldDB" id="A0A496PKW3"/>
<dbReference type="EMBL" id="QQXL01000002">
    <property type="protein sequence ID" value="RKW71047.1"/>
    <property type="molecule type" value="Genomic_DNA"/>
</dbReference>